<sequence>MLLATMSMSSSGVASTPQRRYGEAGSLLREHRTALDAVAAALLEREVLTGVDVEAIVQAVAPPPDRGS</sequence>
<organism evidence="1 2">
    <name type="scientific">Roseomonas elaeocarpi</name>
    <dbReference type="NCBI Taxonomy" id="907779"/>
    <lineage>
        <taxon>Bacteria</taxon>
        <taxon>Pseudomonadati</taxon>
        <taxon>Pseudomonadota</taxon>
        <taxon>Alphaproteobacteria</taxon>
        <taxon>Acetobacterales</taxon>
        <taxon>Roseomonadaceae</taxon>
        <taxon>Roseomonas</taxon>
    </lineage>
</organism>
<proteinExistence type="predicted"/>
<keyword evidence="2" id="KW-1185">Reference proteome</keyword>
<dbReference type="InterPro" id="IPR037219">
    <property type="entry name" value="Peptidase_M41-like"/>
</dbReference>
<name>A0ABV6JNE7_9PROT</name>
<dbReference type="Gene3D" id="1.20.58.760">
    <property type="entry name" value="Peptidase M41"/>
    <property type="match status" value="1"/>
</dbReference>
<dbReference type="SUPFAM" id="SSF140990">
    <property type="entry name" value="FtsH protease domain-like"/>
    <property type="match status" value="1"/>
</dbReference>
<dbReference type="EMBL" id="JBHLUN010000002">
    <property type="protein sequence ID" value="MFC0407000.1"/>
    <property type="molecule type" value="Genomic_DNA"/>
</dbReference>
<comment type="caution">
    <text evidence="1">The sequence shown here is derived from an EMBL/GenBank/DDBJ whole genome shotgun (WGS) entry which is preliminary data.</text>
</comment>
<accession>A0ABV6JNE7</accession>
<evidence type="ECO:0000313" key="2">
    <source>
        <dbReference type="Proteomes" id="UP001589865"/>
    </source>
</evidence>
<dbReference type="RefSeq" id="WP_377042691.1">
    <property type="nucleotide sequence ID" value="NZ_JBHLUN010000002.1"/>
</dbReference>
<gene>
    <name evidence="1" type="ORF">ACFFGY_01985</name>
</gene>
<evidence type="ECO:0008006" key="3">
    <source>
        <dbReference type="Google" id="ProtNLM"/>
    </source>
</evidence>
<protein>
    <recommendedName>
        <fullName evidence="3">Peptidase M41 domain-containing protein</fullName>
    </recommendedName>
</protein>
<dbReference type="Proteomes" id="UP001589865">
    <property type="component" value="Unassembled WGS sequence"/>
</dbReference>
<evidence type="ECO:0000313" key="1">
    <source>
        <dbReference type="EMBL" id="MFC0407000.1"/>
    </source>
</evidence>
<reference evidence="1 2" key="1">
    <citation type="submission" date="2024-09" db="EMBL/GenBank/DDBJ databases">
        <authorList>
            <person name="Sun Q."/>
            <person name="Mori K."/>
        </authorList>
    </citation>
    <scope>NUCLEOTIDE SEQUENCE [LARGE SCALE GENOMIC DNA]</scope>
    <source>
        <strain evidence="1 2">TBRC 5777</strain>
    </source>
</reference>